<dbReference type="PANTHER" id="PTHR24177">
    <property type="entry name" value="CASKIN"/>
    <property type="match status" value="1"/>
</dbReference>
<gene>
    <name evidence="1" type="ORF">QN277_000722</name>
</gene>
<dbReference type="AlphaFoldDB" id="A0AAE1N725"/>
<accession>A0AAE1N725</accession>
<dbReference type="Proteomes" id="UP001293593">
    <property type="component" value="Unassembled WGS sequence"/>
</dbReference>
<organism evidence="1 2">
    <name type="scientific">Acacia crassicarpa</name>
    <name type="common">northern wattle</name>
    <dbReference type="NCBI Taxonomy" id="499986"/>
    <lineage>
        <taxon>Eukaryota</taxon>
        <taxon>Viridiplantae</taxon>
        <taxon>Streptophyta</taxon>
        <taxon>Embryophyta</taxon>
        <taxon>Tracheophyta</taxon>
        <taxon>Spermatophyta</taxon>
        <taxon>Magnoliopsida</taxon>
        <taxon>eudicotyledons</taxon>
        <taxon>Gunneridae</taxon>
        <taxon>Pentapetalae</taxon>
        <taxon>rosids</taxon>
        <taxon>fabids</taxon>
        <taxon>Fabales</taxon>
        <taxon>Fabaceae</taxon>
        <taxon>Caesalpinioideae</taxon>
        <taxon>mimosoid clade</taxon>
        <taxon>Acacieae</taxon>
        <taxon>Acacia</taxon>
    </lineage>
</organism>
<evidence type="ECO:0000313" key="2">
    <source>
        <dbReference type="Proteomes" id="UP001293593"/>
    </source>
</evidence>
<evidence type="ECO:0000313" key="1">
    <source>
        <dbReference type="EMBL" id="KAK4283810.1"/>
    </source>
</evidence>
<dbReference type="EMBL" id="JAWXYG010000001">
    <property type="protein sequence ID" value="KAK4283810.1"/>
    <property type="molecule type" value="Genomic_DNA"/>
</dbReference>
<protein>
    <submittedName>
        <fullName evidence="1">Uncharacterized protein</fullName>
    </submittedName>
</protein>
<comment type="caution">
    <text evidence="1">The sequence shown here is derived from an EMBL/GenBank/DDBJ whole genome shotgun (WGS) entry which is preliminary data.</text>
</comment>
<reference evidence="1" key="1">
    <citation type="submission" date="2023-10" db="EMBL/GenBank/DDBJ databases">
        <title>Chromosome-level genome of the transformable northern wattle, Acacia crassicarpa.</title>
        <authorList>
            <person name="Massaro I."/>
            <person name="Sinha N.R."/>
            <person name="Poethig S."/>
            <person name="Leichty A.R."/>
        </authorList>
    </citation>
    <scope>NUCLEOTIDE SEQUENCE</scope>
    <source>
        <strain evidence="1">Acra3RX</strain>
        <tissue evidence="1">Leaf</tissue>
    </source>
</reference>
<dbReference type="GO" id="GO:0016020">
    <property type="term" value="C:membrane"/>
    <property type="evidence" value="ECO:0007669"/>
    <property type="project" value="TreeGrafter"/>
</dbReference>
<name>A0AAE1N725_9FABA</name>
<sequence>MQMQWEILWFEYVKESMPPYFISQPNKKGETPGEIFTNEHMNLINDCDNTVKDMCGSYMVASTLVTGSSFSKGTTQRFPSEFTTEALFRHYFIPCLAYINVGFFLCCTIP</sequence>
<keyword evidence="2" id="KW-1185">Reference proteome</keyword>
<dbReference type="PANTHER" id="PTHR24177:SF365">
    <property type="entry name" value="ANKYRIN REPEAT-CONTAINING PROTEIN NPR4-LIKE ISOFORM X1"/>
    <property type="match status" value="1"/>
</dbReference>
<proteinExistence type="predicted"/>